<evidence type="ECO:0000256" key="1">
    <source>
        <dbReference type="SAM" id="Phobius"/>
    </source>
</evidence>
<feature type="domain" description="Penicillin binding protein A dimerisation" evidence="3">
    <location>
        <begin position="59"/>
        <end position="140"/>
    </location>
</feature>
<dbReference type="STRING" id="224999.GCA_001485475_01408"/>
<evidence type="ECO:0000259" key="2">
    <source>
        <dbReference type="Pfam" id="PF00905"/>
    </source>
</evidence>
<dbReference type="Pfam" id="PF00905">
    <property type="entry name" value="Transpeptidase"/>
    <property type="match status" value="1"/>
</dbReference>
<dbReference type="Gene3D" id="3.40.710.10">
    <property type="entry name" value="DD-peptidase/beta-lactamase superfamily"/>
    <property type="match status" value="1"/>
</dbReference>
<dbReference type="GO" id="GO:0071555">
    <property type="term" value="P:cell wall organization"/>
    <property type="evidence" value="ECO:0007669"/>
    <property type="project" value="TreeGrafter"/>
</dbReference>
<dbReference type="AlphaFoldDB" id="A0A0U9HEZ6"/>
<keyword evidence="1" id="KW-0472">Membrane</keyword>
<organism evidence="4">
    <name type="scientific">Tepidanaerobacter syntrophicus</name>
    <dbReference type="NCBI Taxonomy" id="224999"/>
    <lineage>
        <taxon>Bacteria</taxon>
        <taxon>Bacillati</taxon>
        <taxon>Bacillota</taxon>
        <taxon>Clostridia</taxon>
        <taxon>Thermosediminibacterales</taxon>
        <taxon>Tepidanaerobacteraceae</taxon>
        <taxon>Tepidanaerobacter</taxon>
    </lineage>
</organism>
<dbReference type="GO" id="GO:0008800">
    <property type="term" value="F:beta-lactamase activity"/>
    <property type="evidence" value="ECO:0007669"/>
    <property type="project" value="UniProtKB-EC"/>
</dbReference>
<dbReference type="EMBL" id="DF977001">
    <property type="protein sequence ID" value="GAQ25392.1"/>
    <property type="molecule type" value="Genomic_DNA"/>
</dbReference>
<keyword evidence="4" id="KW-0808">Transferase</keyword>
<dbReference type="GO" id="GO:0005886">
    <property type="term" value="C:plasma membrane"/>
    <property type="evidence" value="ECO:0007669"/>
    <property type="project" value="TreeGrafter"/>
</dbReference>
<evidence type="ECO:0000313" key="4">
    <source>
        <dbReference type="EMBL" id="GAQ25392.1"/>
    </source>
</evidence>
<keyword evidence="5" id="KW-1185">Reference proteome</keyword>
<name>A0A0U9HEZ6_9FIRM</name>
<dbReference type="SUPFAM" id="SSF56519">
    <property type="entry name" value="Penicillin binding protein dimerisation domain"/>
    <property type="match status" value="1"/>
</dbReference>
<feature type="domain" description="Penicillin-binding protein transpeptidase" evidence="2">
    <location>
        <begin position="161"/>
        <end position="466"/>
    </location>
</feature>
<reference evidence="4" key="1">
    <citation type="journal article" date="2016" name="Genome Announc.">
        <title>Draft Genome Sequence of the Syntrophic Lactate-Degrading Bacterium Tepidanaerobacter syntrophicus JLT.</title>
        <authorList>
            <person name="Matsuura N."/>
            <person name="Ohashi A."/>
            <person name="Tourlousse D.M."/>
            <person name="Sekiguchi Y."/>
        </authorList>
    </citation>
    <scope>NUCLEOTIDE SEQUENCE [LARGE SCALE GENOMIC DNA]</scope>
    <source>
        <strain evidence="4">JL</strain>
    </source>
</reference>
<accession>A0A0U9HEZ6</accession>
<gene>
    <name evidence="4" type="ORF">TSYNT_7413</name>
</gene>
<proteinExistence type="predicted"/>
<dbReference type="InterPro" id="IPR001460">
    <property type="entry name" value="PCN-bd_Tpept"/>
</dbReference>
<dbReference type="GO" id="GO:0016740">
    <property type="term" value="F:transferase activity"/>
    <property type="evidence" value="ECO:0007669"/>
    <property type="project" value="UniProtKB-KW"/>
</dbReference>
<dbReference type="InterPro" id="IPR012338">
    <property type="entry name" value="Beta-lactam/transpept-like"/>
</dbReference>
<dbReference type="Pfam" id="PF21922">
    <property type="entry name" value="PBP_dimer_2"/>
    <property type="match status" value="1"/>
</dbReference>
<dbReference type="SUPFAM" id="SSF56601">
    <property type="entry name" value="beta-lactamase/transpeptidase-like"/>
    <property type="match status" value="1"/>
</dbReference>
<dbReference type="PANTHER" id="PTHR30627">
    <property type="entry name" value="PEPTIDOGLYCAN D,D-TRANSPEPTIDASE"/>
    <property type="match status" value="1"/>
</dbReference>
<protein>
    <submittedName>
        <fullName evidence="4">Peptidoglycan glycosyltransferase</fullName>
    </submittedName>
</protein>
<dbReference type="InterPro" id="IPR050515">
    <property type="entry name" value="Beta-lactam/transpept"/>
</dbReference>
<dbReference type="PANTHER" id="PTHR30627:SF24">
    <property type="entry name" value="PENICILLIN-BINDING PROTEIN 4B"/>
    <property type="match status" value="1"/>
</dbReference>
<sequence>MVKAMDKLERNIKLIFLVFSILFISLILYLTYFTAVEREELIQNSYNRRLWEQEAKVIRGSIYDRNGKVLADTQVENGVKKRIYEGGEAIGPLIGYSDEVLGRAGLESILNGELLGIAEQDPVTLLRKKILGVGERGNDIRLTLDLNLQKTAYNLFQGRPGALVALDPQTGQILALVSSPGYDPSTIKQDWDAVSKDEDKPLLNRATQGLYPPGSVFKVVTLAAALTYNPKVETETFYTPGYIKVDGNIIKDADYLKPGNYTLSSAFRYSSNTVFIQIGQEIETEKMIAMAESFGFNRQEKSDIPIAQSTFPKPSIVKKDVEMAEAFIGQGKILATPLQMARVAAIIANRGREISPYIVKETVSPLGVVKAREPSASSNQVISEDAADKIKELMVEVVKNGTGTSAAIKGIEVAGKTGSAENPHGKAHAWFIGFAPAQNPQIAVAVIVENGGSGGAVAAPIARSVMLQYLTDEK</sequence>
<keyword evidence="1" id="KW-0812">Transmembrane</keyword>
<dbReference type="Gene3D" id="3.90.1310.10">
    <property type="entry name" value="Penicillin-binding protein 2a (Domain 2)"/>
    <property type="match status" value="1"/>
</dbReference>
<keyword evidence="1" id="KW-1133">Transmembrane helix</keyword>
<dbReference type="GO" id="GO:0008658">
    <property type="term" value="F:penicillin binding"/>
    <property type="evidence" value="ECO:0007669"/>
    <property type="project" value="InterPro"/>
</dbReference>
<dbReference type="InterPro" id="IPR036138">
    <property type="entry name" value="PBP_dimer_sf"/>
</dbReference>
<dbReference type="InterPro" id="IPR054120">
    <property type="entry name" value="PBPA_dimer"/>
</dbReference>
<dbReference type="GO" id="GO:0046677">
    <property type="term" value="P:response to antibiotic"/>
    <property type="evidence" value="ECO:0007669"/>
    <property type="project" value="UniProtKB-KW"/>
</dbReference>
<feature type="transmembrane region" description="Helical" evidence="1">
    <location>
        <begin position="12"/>
        <end position="35"/>
    </location>
</feature>
<evidence type="ECO:0000259" key="3">
    <source>
        <dbReference type="Pfam" id="PF21922"/>
    </source>
</evidence>
<evidence type="ECO:0000313" key="5">
    <source>
        <dbReference type="Proteomes" id="UP000062160"/>
    </source>
</evidence>
<dbReference type="Proteomes" id="UP000062160">
    <property type="component" value="Unassembled WGS sequence"/>
</dbReference>